<dbReference type="EMBL" id="LSCQ01000088">
    <property type="protein sequence ID" value="KXB33969.1"/>
    <property type="molecule type" value="Genomic_DNA"/>
</dbReference>
<protein>
    <recommendedName>
        <fullName evidence="4">Siphovirus Gp157 family protein</fullName>
    </recommendedName>
</protein>
<organism evidence="2 3">
    <name type="scientific">Aerococcus christensenii</name>
    <dbReference type="NCBI Taxonomy" id="87541"/>
    <lineage>
        <taxon>Bacteria</taxon>
        <taxon>Bacillati</taxon>
        <taxon>Bacillota</taxon>
        <taxon>Bacilli</taxon>
        <taxon>Lactobacillales</taxon>
        <taxon>Aerococcaceae</taxon>
        <taxon>Aerococcus</taxon>
    </lineage>
</organism>
<dbReference type="InterPro" id="IPR008840">
    <property type="entry name" value="Sipho_Gp157"/>
</dbReference>
<sequence>MEDSSLEDEENIKVYQDTLEAIEGAFEDKAENYAYIINQLNSDEKMLNDEIKRLMERKQRIVKNKNRLKDTLKDQMETTGKTKIQSPKVTIWIQNNPPKVEIKDETLIAKKYFIKQEPVLDKQAIKEALKEGRKVRGAELIRTTGLRLK</sequence>
<reference evidence="2 3" key="1">
    <citation type="submission" date="2016-01" db="EMBL/GenBank/DDBJ databases">
        <authorList>
            <person name="Oliw E.H."/>
        </authorList>
    </citation>
    <scope>NUCLEOTIDE SEQUENCE [LARGE SCALE GENOMIC DNA]</scope>
    <source>
        <strain evidence="2 3">KA00635</strain>
    </source>
</reference>
<accession>A0A133XSS0</accession>
<comment type="caution">
    <text evidence="2">The sequence shown here is derived from an EMBL/GenBank/DDBJ whole genome shotgun (WGS) entry which is preliminary data.</text>
</comment>
<gene>
    <name evidence="2" type="ORF">HMPREF3187_01578</name>
</gene>
<proteinExistence type="predicted"/>
<dbReference type="PATRIC" id="fig|87541.4.peg.1567"/>
<feature type="coiled-coil region" evidence="1">
    <location>
        <begin position="37"/>
        <end position="75"/>
    </location>
</feature>
<dbReference type="Pfam" id="PF05565">
    <property type="entry name" value="Sipho_Gp157"/>
    <property type="match status" value="1"/>
</dbReference>
<evidence type="ECO:0000313" key="3">
    <source>
        <dbReference type="Proteomes" id="UP000070422"/>
    </source>
</evidence>
<keyword evidence="1" id="KW-0175">Coiled coil</keyword>
<dbReference type="AlphaFoldDB" id="A0A133XSS0"/>
<evidence type="ECO:0000256" key="1">
    <source>
        <dbReference type="SAM" id="Coils"/>
    </source>
</evidence>
<dbReference type="Proteomes" id="UP000070422">
    <property type="component" value="Unassembled WGS sequence"/>
</dbReference>
<evidence type="ECO:0008006" key="4">
    <source>
        <dbReference type="Google" id="ProtNLM"/>
    </source>
</evidence>
<evidence type="ECO:0000313" key="2">
    <source>
        <dbReference type="EMBL" id="KXB33969.1"/>
    </source>
</evidence>
<name>A0A133XSS0_9LACT</name>